<keyword evidence="1" id="KW-0805">Transcription regulation</keyword>
<reference evidence="6 7" key="1">
    <citation type="submission" date="2015-09" db="EMBL/GenBank/DDBJ databases">
        <authorList>
            <consortium name="Pathogen Informatics"/>
        </authorList>
    </citation>
    <scope>NUCLEOTIDE SEQUENCE [LARGE SCALE GENOMIC DNA]</scope>
    <source>
        <strain evidence="6 7">2789STDY5834865</strain>
    </source>
</reference>
<sequence>MFSYEEIQKFNETEILIYKFIISNIEKIPYMTIRELASDIHISTSTLLRFCNKNGFEGYSEFKKAINDEIHLLKTQPPLEDLQELNLFFQRTNSSAFERKLSSAIEIIKNSDYLIFIGNGSSGTLAKYGARLFSNMGKFSVGLEDTFYPIETYSYKNAVIIALSESGETKGVVDMVRQFQQKKCMVLSITNAPNSTLAQISDWSFSYNIKEQRVNGDYNATTQVPTLFILECLARRI</sequence>
<dbReference type="CDD" id="cd05013">
    <property type="entry name" value="SIS_RpiR"/>
    <property type="match status" value="1"/>
</dbReference>
<dbReference type="PANTHER" id="PTHR30514">
    <property type="entry name" value="GLUCOKINASE"/>
    <property type="match status" value="1"/>
</dbReference>
<dbReference type="InterPro" id="IPR009057">
    <property type="entry name" value="Homeodomain-like_sf"/>
</dbReference>
<keyword evidence="2" id="KW-0238">DNA-binding</keyword>
<dbReference type="InterPro" id="IPR035472">
    <property type="entry name" value="RpiR-like_SIS"/>
</dbReference>
<dbReference type="Gene3D" id="3.40.50.10490">
    <property type="entry name" value="Glucose-6-phosphate isomerase like protein, domain 1"/>
    <property type="match status" value="1"/>
</dbReference>
<gene>
    <name evidence="6" type="primary">ybbH_5</name>
    <name evidence="6" type="ORF">ERS852480_02987</name>
</gene>
<accession>A0A174LXJ1</accession>
<dbReference type="PROSITE" id="PS51071">
    <property type="entry name" value="HTH_RPIR"/>
    <property type="match status" value="1"/>
</dbReference>
<dbReference type="SUPFAM" id="SSF53697">
    <property type="entry name" value="SIS domain"/>
    <property type="match status" value="1"/>
</dbReference>
<evidence type="ECO:0000313" key="7">
    <source>
        <dbReference type="Proteomes" id="UP000095512"/>
    </source>
</evidence>
<dbReference type="GO" id="GO:0097367">
    <property type="term" value="F:carbohydrate derivative binding"/>
    <property type="evidence" value="ECO:0007669"/>
    <property type="project" value="InterPro"/>
</dbReference>
<protein>
    <submittedName>
        <fullName evidence="6">RpiR family transcriptional regulator</fullName>
    </submittedName>
</protein>
<dbReference type="InterPro" id="IPR001347">
    <property type="entry name" value="SIS_dom"/>
</dbReference>
<dbReference type="PANTHER" id="PTHR30514:SF1">
    <property type="entry name" value="HTH-TYPE TRANSCRIPTIONAL REGULATOR HEXR-RELATED"/>
    <property type="match status" value="1"/>
</dbReference>
<keyword evidence="3" id="KW-0804">Transcription</keyword>
<dbReference type="Proteomes" id="UP000095512">
    <property type="component" value="Unassembled WGS sequence"/>
</dbReference>
<evidence type="ECO:0000313" key="6">
    <source>
        <dbReference type="EMBL" id="CUP27546.1"/>
    </source>
</evidence>
<dbReference type="Pfam" id="PF01418">
    <property type="entry name" value="HTH_6"/>
    <property type="match status" value="1"/>
</dbReference>
<dbReference type="AlphaFoldDB" id="A0A174LXJ1"/>
<dbReference type="InterPro" id="IPR047640">
    <property type="entry name" value="RpiR-like"/>
</dbReference>
<dbReference type="Gene3D" id="1.10.10.10">
    <property type="entry name" value="Winged helix-like DNA-binding domain superfamily/Winged helix DNA-binding domain"/>
    <property type="match status" value="1"/>
</dbReference>
<feature type="domain" description="HTH rpiR-type" evidence="4">
    <location>
        <begin position="1"/>
        <end position="73"/>
    </location>
</feature>
<dbReference type="GO" id="GO:0003677">
    <property type="term" value="F:DNA binding"/>
    <property type="evidence" value="ECO:0007669"/>
    <property type="project" value="UniProtKB-KW"/>
</dbReference>
<name>A0A174LXJ1_9FIRM</name>
<dbReference type="InterPro" id="IPR000281">
    <property type="entry name" value="HTH_RpiR"/>
</dbReference>
<evidence type="ECO:0000259" key="4">
    <source>
        <dbReference type="PROSITE" id="PS51071"/>
    </source>
</evidence>
<evidence type="ECO:0000256" key="1">
    <source>
        <dbReference type="ARBA" id="ARBA00023015"/>
    </source>
</evidence>
<feature type="domain" description="SIS" evidence="5">
    <location>
        <begin position="104"/>
        <end position="237"/>
    </location>
</feature>
<dbReference type="SUPFAM" id="SSF46689">
    <property type="entry name" value="Homeodomain-like"/>
    <property type="match status" value="1"/>
</dbReference>
<dbReference type="GO" id="GO:1901135">
    <property type="term" value="P:carbohydrate derivative metabolic process"/>
    <property type="evidence" value="ECO:0007669"/>
    <property type="project" value="InterPro"/>
</dbReference>
<dbReference type="GO" id="GO:0003700">
    <property type="term" value="F:DNA-binding transcription factor activity"/>
    <property type="evidence" value="ECO:0007669"/>
    <property type="project" value="InterPro"/>
</dbReference>
<dbReference type="EMBL" id="CZAB01000027">
    <property type="protein sequence ID" value="CUP27546.1"/>
    <property type="molecule type" value="Genomic_DNA"/>
</dbReference>
<dbReference type="PROSITE" id="PS51464">
    <property type="entry name" value="SIS"/>
    <property type="match status" value="1"/>
</dbReference>
<evidence type="ECO:0000256" key="2">
    <source>
        <dbReference type="ARBA" id="ARBA00023125"/>
    </source>
</evidence>
<dbReference type="Pfam" id="PF01380">
    <property type="entry name" value="SIS"/>
    <property type="match status" value="1"/>
</dbReference>
<evidence type="ECO:0000256" key="3">
    <source>
        <dbReference type="ARBA" id="ARBA00023163"/>
    </source>
</evidence>
<dbReference type="InterPro" id="IPR046348">
    <property type="entry name" value="SIS_dom_sf"/>
</dbReference>
<dbReference type="InterPro" id="IPR036388">
    <property type="entry name" value="WH-like_DNA-bd_sf"/>
</dbReference>
<dbReference type="RefSeq" id="WP_022202507.1">
    <property type="nucleotide sequence ID" value="NZ_CATYWZ010000049.1"/>
</dbReference>
<proteinExistence type="predicted"/>
<evidence type="ECO:0000259" key="5">
    <source>
        <dbReference type="PROSITE" id="PS51464"/>
    </source>
</evidence>
<organism evidence="6 7">
    <name type="scientific">Enterocloster clostridioformis</name>
    <dbReference type="NCBI Taxonomy" id="1531"/>
    <lineage>
        <taxon>Bacteria</taxon>
        <taxon>Bacillati</taxon>
        <taxon>Bacillota</taxon>
        <taxon>Clostridia</taxon>
        <taxon>Lachnospirales</taxon>
        <taxon>Lachnospiraceae</taxon>
        <taxon>Enterocloster</taxon>
    </lineage>
</organism>